<dbReference type="EMBL" id="VIVQ01000001">
    <property type="protein sequence ID" value="TWE12221.1"/>
    <property type="molecule type" value="Genomic_DNA"/>
</dbReference>
<dbReference type="PANTHER" id="PTHR10434">
    <property type="entry name" value="1-ACYL-SN-GLYCEROL-3-PHOSPHATE ACYLTRANSFERASE"/>
    <property type="match status" value="1"/>
</dbReference>
<evidence type="ECO:0000256" key="3">
    <source>
        <dbReference type="SAM" id="MobiDB-lite"/>
    </source>
</evidence>
<evidence type="ECO:0000259" key="4">
    <source>
        <dbReference type="SMART" id="SM00563"/>
    </source>
</evidence>
<keyword evidence="6" id="KW-1185">Reference proteome</keyword>
<organism evidence="5 6">
    <name type="scientific">Rudaeicoccus suwonensis</name>
    <dbReference type="NCBI Taxonomy" id="657409"/>
    <lineage>
        <taxon>Bacteria</taxon>
        <taxon>Bacillati</taxon>
        <taxon>Actinomycetota</taxon>
        <taxon>Actinomycetes</taxon>
        <taxon>Micrococcales</taxon>
        <taxon>Dermacoccaceae</taxon>
        <taxon>Rudaeicoccus</taxon>
    </lineage>
</organism>
<dbReference type="Proteomes" id="UP000318297">
    <property type="component" value="Unassembled WGS sequence"/>
</dbReference>
<dbReference type="Pfam" id="PF01553">
    <property type="entry name" value="Acyltransferase"/>
    <property type="match status" value="1"/>
</dbReference>
<evidence type="ECO:0000256" key="2">
    <source>
        <dbReference type="ARBA" id="ARBA00023315"/>
    </source>
</evidence>
<dbReference type="SMART" id="SM00563">
    <property type="entry name" value="PlsC"/>
    <property type="match status" value="1"/>
</dbReference>
<keyword evidence="1 5" id="KW-0808">Transferase</keyword>
<keyword evidence="2 5" id="KW-0012">Acyltransferase</keyword>
<gene>
    <name evidence="5" type="ORF">BKA23_1021</name>
</gene>
<dbReference type="InterPro" id="IPR002123">
    <property type="entry name" value="Plipid/glycerol_acylTrfase"/>
</dbReference>
<accession>A0A561E9D9</accession>
<feature type="region of interest" description="Disordered" evidence="3">
    <location>
        <begin position="229"/>
        <end position="250"/>
    </location>
</feature>
<evidence type="ECO:0000313" key="6">
    <source>
        <dbReference type="Proteomes" id="UP000318297"/>
    </source>
</evidence>
<dbReference type="GO" id="GO:0003841">
    <property type="term" value="F:1-acylglycerol-3-phosphate O-acyltransferase activity"/>
    <property type="evidence" value="ECO:0007669"/>
    <property type="project" value="TreeGrafter"/>
</dbReference>
<feature type="domain" description="Phospholipid/glycerol acyltransferase" evidence="4">
    <location>
        <begin position="45"/>
        <end position="163"/>
    </location>
</feature>
<protein>
    <submittedName>
        <fullName evidence="5">1-acyl-sn-glycerol-3-phosphate acyltransferase</fullName>
    </submittedName>
</protein>
<reference evidence="5 6" key="1">
    <citation type="submission" date="2019-06" db="EMBL/GenBank/DDBJ databases">
        <title>Sequencing the genomes of 1000 actinobacteria strains.</title>
        <authorList>
            <person name="Klenk H.-P."/>
        </authorList>
    </citation>
    <scope>NUCLEOTIDE SEQUENCE [LARGE SCALE GENOMIC DNA]</scope>
    <source>
        <strain evidence="5 6">DSM 19560</strain>
    </source>
</reference>
<dbReference type="PANTHER" id="PTHR10434:SF55">
    <property type="entry name" value="POSSIBLE ACYLTRANSFERASE"/>
    <property type="match status" value="1"/>
</dbReference>
<dbReference type="OrthoDB" id="9806008at2"/>
<dbReference type="GO" id="GO:0006654">
    <property type="term" value="P:phosphatidic acid biosynthetic process"/>
    <property type="evidence" value="ECO:0007669"/>
    <property type="project" value="TreeGrafter"/>
</dbReference>
<proteinExistence type="predicted"/>
<dbReference type="AlphaFoldDB" id="A0A561E9D9"/>
<name>A0A561E9D9_9MICO</name>
<dbReference type="GO" id="GO:0005886">
    <property type="term" value="C:plasma membrane"/>
    <property type="evidence" value="ECO:0007669"/>
    <property type="project" value="TreeGrafter"/>
</dbReference>
<evidence type="ECO:0000256" key="1">
    <source>
        <dbReference type="ARBA" id="ARBA00022679"/>
    </source>
</evidence>
<sequence length="250" mass="27301">MPRPAMTETIEPTYSRVITALYPVLQRITVREWSGLENVPKTGGFVAACNHTSNMDHFPLAHFLVEAGRAPHYLAKDSLFKPPGVKQIMYGCGQIPVYRGTSRATSALSAAKEALQRGACVCIYPEGTITREPDFWPMTGKTGAARLALETGVPLLPIAMWGTRDIMWPYRDKLPKLLPAKLVQVSAGPPVDLDDLRDQPITATTLRTATTRLMDQITGLLEDVRGIPAPAERFDPRGHAADPTRGGKTA</sequence>
<feature type="compositionally biased region" description="Basic and acidic residues" evidence="3">
    <location>
        <begin position="232"/>
        <end position="242"/>
    </location>
</feature>
<comment type="caution">
    <text evidence="5">The sequence shown here is derived from an EMBL/GenBank/DDBJ whole genome shotgun (WGS) entry which is preliminary data.</text>
</comment>
<dbReference type="RefSeq" id="WP_145226054.1">
    <property type="nucleotide sequence ID" value="NZ_VIVQ01000001.1"/>
</dbReference>
<dbReference type="SUPFAM" id="SSF69593">
    <property type="entry name" value="Glycerol-3-phosphate (1)-acyltransferase"/>
    <property type="match status" value="1"/>
</dbReference>
<dbReference type="CDD" id="cd07989">
    <property type="entry name" value="LPLAT_AGPAT-like"/>
    <property type="match status" value="1"/>
</dbReference>
<evidence type="ECO:0000313" key="5">
    <source>
        <dbReference type="EMBL" id="TWE12221.1"/>
    </source>
</evidence>